<reference evidence="3 4" key="2">
    <citation type="journal article" date="2018" name="Plant J.">
        <title>The Physcomitrella patens chromosome-scale assembly reveals moss genome structure and evolution.</title>
        <authorList>
            <person name="Lang D."/>
            <person name="Ullrich K.K."/>
            <person name="Murat F."/>
            <person name="Fuchs J."/>
            <person name="Jenkins J."/>
            <person name="Haas F.B."/>
            <person name="Piednoel M."/>
            <person name="Gundlach H."/>
            <person name="Van Bel M."/>
            <person name="Meyberg R."/>
            <person name="Vives C."/>
            <person name="Morata J."/>
            <person name="Symeonidi A."/>
            <person name="Hiss M."/>
            <person name="Muchero W."/>
            <person name="Kamisugi Y."/>
            <person name="Saleh O."/>
            <person name="Blanc G."/>
            <person name="Decker E.L."/>
            <person name="van Gessel N."/>
            <person name="Grimwood J."/>
            <person name="Hayes R.D."/>
            <person name="Graham S.W."/>
            <person name="Gunter L.E."/>
            <person name="McDaniel S.F."/>
            <person name="Hoernstein S.N.W."/>
            <person name="Larsson A."/>
            <person name="Li F.W."/>
            <person name="Perroud P.F."/>
            <person name="Phillips J."/>
            <person name="Ranjan P."/>
            <person name="Rokshar D.S."/>
            <person name="Rothfels C.J."/>
            <person name="Schneider L."/>
            <person name="Shu S."/>
            <person name="Stevenson D.W."/>
            <person name="Thummler F."/>
            <person name="Tillich M."/>
            <person name="Villarreal Aguilar J.C."/>
            <person name="Widiez T."/>
            <person name="Wong G.K."/>
            <person name="Wymore A."/>
            <person name="Zhang Y."/>
            <person name="Zimmer A.D."/>
            <person name="Quatrano R.S."/>
            <person name="Mayer K.F.X."/>
            <person name="Goodstein D."/>
            <person name="Casacuberta J.M."/>
            <person name="Vandepoele K."/>
            <person name="Reski R."/>
            <person name="Cuming A.C."/>
            <person name="Tuskan G.A."/>
            <person name="Maumus F."/>
            <person name="Salse J."/>
            <person name="Schmutz J."/>
            <person name="Rensing S.A."/>
        </authorList>
    </citation>
    <scope>NUCLEOTIDE SEQUENCE [LARGE SCALE GENOMIC DNA]</scope>
    <source>
        <strain evidence="3 4">cv. Gransden 2004</strain>
    </source>
</reference>
<dbReference type="EnsemblPlants" id="Pp3c24_19810V3.3">
    <property type="protein sequence ID" value="Pp3c24_19810V3.3"/>
    <property type="gene ID" value="Pp3c24_19810"/>
</dbReference>
<dbReference type="Gramene" id="Pp3c24_19810V3.2">
    <property type="protein sequence ID" value="Pp3c24_19810V3.2"/>
    <property type="gene ID" value="Pp3c24_19810"/>
</dbReference>
<dbReference type="EMBL" id="ABEU02000024">
    <property type="status" value="NOT_ANNOTATED_CDS"/>
    <property type="molecule type" value="Genomic_DNA"/>
</dbReference>
<protein>
    <recommendedName>
        <fullName evidence="2">Gag1-like clamp domain-containing protein</fullName>
    </recommendedName>
</protein>
<dbReference type="InterPro" id="IPR025124">
    <property type="entry name" value="Gag1-like_clamp"/>
</dbReference>
<evidence type="ECO:0000313" key="4">
    <source>
        <dbReference type="Proteomes" id="UP000006727"/>
    </source>
</evidence>
<evidence type="ECO:0000313" key="3">
    <source>
        <dbReference type="EnsemblPlants" id="Pp3c24_19810V3.5"/>
    </source>
</evidence>
<dbReference type="Proteomes" id="UP000006727">
    <property type="component" value="Chromosome 24"/>
</dbReference>
<dbReference type="PANTHER" id="PTHR33373:SF1">
    <property type="entry name" value="DUF4050 DOMAIN-CONTAINING PROTEIN"/>
    <property type="match status" value="1"/>
</dbReference>
<reference evidence="3" key="3">
    <citation type="submission" date="2020-12" db="UniProtKB">
        <authorList>
            <consortium name="EnsemblPlants"/>
        </authorList>
    </citation>
    <scope>IDENTIFICATION</scope>
</reference>
<feature type="region of interest" description="Disordered" evidence="1">
    <location>
        <begin position="72"/>
        <end position="95"/>
    </location>
</feature>
<dbReference type="EnsemblPlants" id="Pp3c24_19810V3.5">
    <property type="protein sequence ID" value="Pp3c24_19810V3.5"/>
    <property type="gene ID" value="Pp3c24_19810"/>
</dbReference>
<organism evidence="3 4">
    <name type="scientific">Physcomitrium patens</name>
    <name type="common">Spreading-leaved earth moss</name>
    <name type="synonym">Physcomitrella patens</name>
    <dbReference type="NCBI Taxonomy" id="3218"/>
    <lineage>
        <taxon>Eukaryota</taxon>
        <taxon>Viridiplantae</taxon>
        <taxon>Streptophyta</taxon>
        <taxon>Embryophyta</taxon>
        <taxon>Bryophyta</taxon>
        <taxon>Bryophytina</taxon>
        <taxon>Bryopsida</taxon>
        <taxon>Funariidae</taxon>
        <taxon>Funariales</taxon>
        <taxon>Funariaceae</taxon>
        <taxon>Physcomitrium</taxon>
    </lineage>
</organism>
<proteinExistence type="predicted"/>
<feature type="compositionally biased region" description="Low complexity" evidence="1">
    <location>
        <begin position="75"/>
        <end position="90"/>
    </location>
</feature>
<dbReference type="EnsemblPlants" id="Pp3c24_19810V3.2">
    <property type="protein sequence ID" value="Pp3c24_19810V3.2"/>
    <property type="gene ID" value="Pp3c24_19810"/>
</dbReference>
<dbReference type="AlphaFoldDB" id="A0A7I4CK61"/>
<evidence type="ECO:0000259" key="2">
    <source>
        <dbReference type="Pfam" id="PF13259"/>
    </source>
</evidence>
<dbReference type="Gramene" id="Pp3c24_19810V3.5">
    <property type="protein sequence ID" value="Pp3c24_19810V3.5"/>
    <property type="gene ID" value="Pp3c24_19810"/>
</dbReference>
<dbReference type="PANTHER" id="PTHR33373">
    <property type="entry name" value="OS07G0479600 PROTEIN"/>
    <property type="match status" value="1"/>
</dbReference>
<reference evidence="3 4" key="1">
    <citation type="journal article" date="2008" name="Science">
        <title>The Physcomitrella genome reveals evolutionary insights into the conquest of land by plants.</title>
        <authorList>
            <person name="Rensing S."/>
            <person name="Lang D."/>
            <person name="Zimmer A."/>
            <person name="Terry A."/>
            <person name="Salamov A."/>
            <person name="Shapiro H."/>
            <person name="Nishiyama T."/>
            <person name="Perroud P.-F."/>
            <person name="Lindquist E."/>
            <person name="Kamisugi Y."/>
            <person name="Tanahashi T."/>
            <person name="Sakakibara K."/>
            <person name="Fujita T."/>
            <person name="Oishi K."/>
            <person name="Shin-I T."/>
            <person name="Kuroki Y."/>
            <person name="Toyoda A."/>
            <person name="Suzuki Y."/>
            <person name="Hashimoto A."/>
            <person name="Yamaguchi K."/>
            <person name="Sugano A."/>
            <person name="Kohara Y."/>
            <person name="Fujiyama A."/>
            <person name="Anterola A."/>
            <person name="Aoki S."/>
            <person name="Ashton N."/>
            <person name="Barbazuk W.B."/>
            <person name="Barker E."/>
            <person name="Bennetzen J."/>
            <person name="Bezanilla M."/>
            <person name="Blankenship R."/>
            <person name="Cho S.H."/>
            <person name="Dutcher S."/>
            <person name="Estelle M."/>
            <person name="Fawcett J.A."/>
            <person name="Gundlach H."/>
            <person name="Hanada K."/>
            <person name="Heyl A."/>
            <person name="Hicks K.A."/>
            <person name="Hugh J."/>
            <person name="Lohr M."/>
            <person name="Mayer K."/>
            <person name="Melkozernov A."/>
            <person name="Murata T."/>
            <person name="Nelson D."/>
            <person name="Pils B."/>
            <person name="Prigge M."/>
            <person name="Reiss B."/>
            <person name="Renner T."/>
            <person name="Rombauts S."/>
            <person name="Rushton P."/>
            <person name="Sanderfoot A."/>
            <person name="Schween G."/>
            <person name="Shiu S.-H."/>
            <person name="Stueber K."/>
            <person name="Theodoulou F.L."/>
            <person name="Tu H."/>
            <person name="Van de Peer Y."/>
            <person name="Verrier P.J."/>
            <person name="Waters E."/>
            <person name="Wood A."/>
            <person name="Yang L."/>
            <person name="Cove D."/>
            <person name="Cuming A."/>
            <person name="Hasebe M."/>
            <person name="Lucas S."/>
            <person name="Mishler D.B."/>
            <person name="Reski R."/>
            <person name="Grigoriev I."/>
            <person name="Quatrano R.S."/>
            <person name="Boore J.L."/>
        </authorList>
    </citation>
    <scope>NUCLEOTIDE SEQUENCE [LARGE SCALE GENOMIC DNA]</scope>
    <source>
        <strain evidence="3 4">cv. Gransden 2004</strain>
    </source>
</reference>
<keyword evidence="4" id="KW-1185">Reference proteome</keyword>
<dbReference type="EnsemblPlants" id="Pp3c24_19810V3.4">
    <property type="protein sequence ID" value="Pp3c24_19810V3.4"/>
    <property type="gene ID" value="Pp3c24_19810"/>
</dbReference>
<dbReference type="Pfam" id="PF13259">
    <property type="entry name" value="clamp_Gag1-like"/>
    <property type="match status" value="1"/>
</dbReference>
<accession>A0A7I4CK61</accession>
<dbReference type="Gramene" id="Pp3c24_19810V3.3">
    <property type="protein sequence ID" value="Pp3c24_19810V3.3"/>
    <property type="gene ID" value="Pp3c24_19810"/>
</dbReference>
<feature type="domain" description="Gag1-like clamp" evidence="2">
    <location>
        <begin position="74"/>
        <end position="161"/>
    </location>
</feature>
<dbReference type="Gramene" id="Pp3c24_19810V3.4">
    <property type="protein sequence ID" value="Pp3c24_19810V3.4"/>
    <property type="gene ID" value="Pp3c24_19810"/>
</dbReference>
<sequence>MYGCSGCLGGYVRPPPAALPEKVNRAYKKNSNRQVRAQSAFSSEDWWMSSSHGMGDNGGALDSQALRHYSRALNKSHASGSASSNSSKSSFENHALTHWQKQRKEWVGSQKSQPRKLREPVIRWNATYEELLGTSRPFVKPVPLSEMVDFLVDVWEREGLYG</sequence>
<name>A0A7I4CK61_PHYPA</name>
<evidence type="ECO:0000256" key="1">
    <source>
        <dbReference type="SAM" id="MobiDB-lite"/>
    </source>
</evidence>